<name>A0AAE1BCU4_9GAST</name>
<comment type="caution">
    <text evidence="2">The sequence shown here is derived from an EMBL/GenBank/DDBJ whole genome shotgun (WGS) entry which is preliminary data.</text>
</comment>
<accession>A0AAE1BCU4</accession>
<evidence type="ECO:0000313" key="2">
    <source>
        <dbReference type="EMBL" id="KAK3802917.1"/>
    </source>
</evidence>
<sequence>MRGGSASRLPEVPVVLNRTNTARRTPEETESWTNRGPRRAPENVLRTFLREYFIKTKEIEIKERREKARMDKFRAVATYRIRAEIRDYSKHKNFLETCLSFLYLIFSTRCILMEQFILG</sequence>
<organism evidence="2 3">
    <name type="scientific">Elysia crispata</name>
    <name type="common">lettuce slug</name>
    <dbReference type="NCBI Taxonomy" id="231223"/>
    <lineage>
        <taxon>Eukaryota</taxon>
        <taxon>Metazoa</taxon>
        <taxon>Spiralia</taxon>
        <taxon>Lophotrochozoa</taxon>
        <taxon>Mollusca</taxon>
        <taxon>Gastropoda</taxon>
        <taxon>Heterobranchia</taxon>
        <taxon>Euthyneura</taxon>
        <taxon>Panpulmonata</taxon>
        <taxon>Sacoglossa</taxon>
        <taxon>Placobranchoidea</taxon>
        <taxon>Plakobranchidae</taxon>
        <taxon>Elysia</taxon>
    </lineage>
</organism>
<evidence type="ECO:0000313" key="3">
    <source>
        <dbReference type="Proteomes" id="UP001283361"/>
    </source>
</evidence>
<protein>
    <submittedName>
        <fullName evidence="2">Uncharacterized protein</fullName>
    </submittedName>
</protein>
<dbReference type="AlphaFoldDB" id="A0AAE1BCU4"/>
<reference evidence="2" key="1">
    <citation type="journal article" date="2023" name="G3 (Bethesda)">
        <title>A reference genome for the long-term kleptoplast-retaining sea slug Elysia crispata morphotype clarki.</title>
        <authorList>
            <person name="Eastman K.E."/>
            <person name="Pendleton A.L."/>
            <person name="Shaikh M.A."/>
            <person name="Suttiyut T."/>
            <person name="Ogas R."/>
            <person name="Tomko P."/>
            <person name="Gavelis G."/>
            <person name="Widhalm J.R."/>
            <person name="Wisecaver J.H."/>
        </authorList>
    </citation>
    <scope>NUCLEOTIDE SEQUENCE</scope>
    <source>
        <strain evidence="2">ECLA1</strain>
    </source>
</reference>
<keyword evidence="3" id="KW-1185">Reference proteome</keyword>
<proteinExistence type="predicted"/>
<dbReference type="Proteomes" id="UP001283361">
    <property type="component" value="Unassembled WGS sequence"/>
</dbReference>
<gene>
    <name evidence="2" type="ORF">RRG08_020018</name>
</gene>
<evidence type="ECO:0000256" key="1">
    <source>
        <dbReference type="SAM" id="MobiDB-lite"/>
    </source>
</evidence>
<dbReference type="EMBL" id="JAWDGP010000205">
    <property type="protein sequence ID" value="KAK3802917.1"/>
    <property type="molecule type" value="Genomic_DNA"/>
</dbReference>
<feature type="region of interest" description="Disordered" evidence="1">
    <location>
        <begin position="1"/>
        <end position="38"/>
    </location>
</feature>